<feature type="domain" description="Group II intron maturase-specific" evidence="1">
    <location>
        <begin position="5"/>
        <end position="75"/>
    </location>
</feature>
<evidence type="ECO:0000313" key="3">
    <source>
        <dbReference type="Proteomes" id="UP000032946"/>
    </source>
</evidence>
<dbReference type="Pfam" id="PF08388">
    <property type="entry name" value="GIIM"/>
    <property type="match status" value="1"/>
</dbReference>
<dbReference type="InterPro" id="IPR013597">
    <property type="entry name" value="Mat_intron_G2"/>
</dbReference>
<name>A0A9P1NWR6_9CYAN</name>
<evidence type="ECO:0000259" key="1">
    <source>
        <dbReference type="Pfam" id="PF08388"/>
    </source>
</evidence>
<keyword evidence="2" id="KW-0548">Nucleotidyltransferase</keyword>
<keyword evidence="3" id="KW-1185">Reference proteome</keyword>
<keyword evidence="2" id="KW-0695">RNA-directed DNA polymerase</keyword>
<accession>A0A9P1NWR6</accession>
<protein>
    <submittedName>
        <fullName evidence="2">Reverse transcriptase</fullName>
    </submittedName>
</protein>
<organism evidence="2 3">
    <name type="scientific">Limnospira indica PCC 8005</name>
    <dbReference type="NCBI Taxonomy" id="376219"/>
    <lineage>
        <taxon>Bacteria</taxon>
        <taxon>Bacillati</taxon>
        <taxon>Cyanobacteriota</taxon>
        <taxon>Cyanophyceae</taxon>
        <taxon>Oscillatoriophycideae</taxon>
        <taxon>Oscillatoriales</taxon>
        <taxon>Sirenicapillariaceae</taxon>
        <taxon>Limnospira</taxon>
    </lineage>
</organism>
<reference evidence="2 3" key="1">
    <citation type="submission" date="2014-02" db="EMBL/GenBank/DDBJ databases">
        <authorList>
            <person name="Genoscope - CEA"/>
        </authorList>
    </citation>
    <scope>NUCLEOTIDE SEQUENCE [LARGE SCALE GENOMIC DNA]</scope>
    <source>
        <strain evidence="2 3">PCC 8005</strain>
    </source>
</reference>
<dbReference type="Proteomes" id="UP000032946">
    <property type="component" value="Chromosome"/>
</dbReference>
<gene>
    <name evidence="2" type="ORF">ARTHRO_10562</name>
</gene>
<evidence type="ECO:0000313" key="2">
    <source>
        <dbReference type="EMBL" id="CDM92889.1"/>
    </source>
</evidence>
<sequence length="112" mass="12974">MKGCKAHTEVIKGVIKQHKTAPQSALISKLNPSIKGWSNYYSGVVSSETFNKLDNIVWLMLRAWTVSRCRKVNYEKLGNYFQQGTVKLSNGKERHESWLFKTKDGFQLWKHN</sequence>
<dbReference type="AlphaFoldDB" id="A0A9P1NWR6"/>
<dbReference type="EMBL" id="FO818640">
    <property type="protein sequence ID" value="CDM92889.1"/>
    <property type="molecule type" value="Genomic_DNA"/>
</dbReference>
<dbReference type="GO" id="GO:0003964">
    <property type="term" value="F:RNA-directed DNA polymerase activity"/>
    <property type="evidence" value="ECO:0007669"/>
    <property type="project" value="UniProtKB-KW"/>
</dbReference>
<proteinExistence type="predicted"/>
<keyword evidence="2" id="KW-0808">Transferase</keyword>